<dbReference type="AlphaFoldDB" id="A0AAI9XKA7"/>
<accession>A0AAI9XKA7</accession>
<dbReference type="EMBL" id="MPDP01000301">
    <property type="protein sequence ID" value="KAK1451076.1"/>
    <property type="molecule type" value="Genomic_DNA"/>
</dbReference>
<reference evidence="1" key="1">
    <citation type="submission" date="2016-11" db="EMBL/GenBank/DDBJ databases">
        <title>The genome sequence of Colletotrichum cuscutae.</title>
        <authorList>
            <person name="Baroncelli R."/>
        </authorList>
    </citation>
    <scope>NUCLEOTIDE SEQUENCE</scope>
    <source>
        <strain evidence="1">IMI 304802</strain>
    </source>
</reference>
<comment type="caution">
    <text evidence="1">The sequence shown here is derived from an EMBL/GenBank/DDBJ whole genome shotgun (WGS) entry which is preliminary data.</text>
</comment>
<protein>
    <submittedName>
        <fullName evidence="1">Uncharacterized protein</fullName>
    </submittedName>
</protein>
<proteinExistence type="predicted"/>
<sequence length="102" mass="10915">MPSTEQEPSIDQHSGAIATGEVVFSSKELFYALVEVSPSVLLQLGDERAHAQAVLLESYLDYVKSTLCDAAVEVTTPEGRSIGGTLSGTLTSCRPLGRRDFI</sequence>
<organism evidence="1 2">
    <name type="scientific">Colletotrichum cuscutae</name>
    <dbReference type="NCBI Taxonomy" id="1209917"/>
    <lineage>
        <taxon>Eukaryota</taxon>
        <taxon>Fungi</taxon>
        <taxon>Dikarya</taxon>
        <taxon>Ascomycota</taxon>
        <taxon>Pezizomycotina</taxon>
        <taxon>Sordariomycetes</taxon>
        <taxon>Hypocreomycetidae</taxon>
        <taxon>Glomerellales</taxon>
        <taxon>Glomerellaceae</taxon>
        <taxon>Colletotrichum</taxon>
        <taxon>Colletotrichum acutatum species complex</taxon>
    </lineage>
</organism>
<dbReference type="Proteomes" id="UP001239213">
    <property type="component" value="Unassembled WGS sequence"/>
</dbReference>
<evidence type="ECO:0000313" key="2">
    <source>
        <dbReference type="Proteomes" id="UP001239213"/>
    </source>
</evidence>
<name>A0AAI9XKA7_9PEZI</name>
<gene>
    <name evidence="1" type="ORF">CCUS01_11254</name>
</gene>
<evidence type="ECO:0000313" key="1">
    <source>
        <dbReference type="EMBL" id="KAK1451076.1"/>
    </source>
</evidence>
<keyword evidence="2" id="KW-1185">Reference proteome</keyword>